<feature type="region of interest" description="Disordered" evidence="1">
    <location>
        <begin position="629"/>
        <end position="740"/>
    </location>
</feature>
<name>A0ABW1F316_9ACTN</name>
<feature type="region of interest" description="Disordered" evidence="1">
    <location>
        <begin position="358"/>
        <end position="378"/>
    </location>
</feature>
<protein>
    <submittedName>
        <fullName evidence="3">DUF2637 domain-containing protein</fullName>
    </submittedName>
</protein>
<feature type="compositionally biased region" description="Low complexity" evidence="1">
    <location>
        <begin position="679"/>
        <end position="706"/>
    </location>
</feature>
<dbReference type="InterPro" id="IPR021235">
    <property type="entry name" value="DUF2637"/>
</dbReference>
<keyword evidence="2" id="KW-0812">Transmembrane</keyword>
<feature type="region of interest" description="Disordered" evidence="1">
    <location>
        <begin position="242"/>
        <end position="282"/>
    </location>
</feature>
<dbReference type="RefSeq" id="WP_345330339.1">
    <property type="nucleotide sequence ID" value="NZ_BAAAVH010000111.1"/>
</dbReference>
<feature type="transmembrane region" description="Helical" evidence="2">
    <location>
        <begin position="6"/>
        <end position="27"/>
    </location>
</feature>
<reference evidence="4" key="1">
    <citation type="journal article" date="2019" name="Int. J. Syst. Evol. Microbiol.">
        <title>The Global Catalogue of Microorganisms (GCM) 10K type strain sequencing project: providing services to taxonomists for standard genome sequencing and annotation.</title>
        <authorList>
            <consortium name="The Broad Institute Genomics Platform"/>
            <consortium name="The Broad Institute Genome Sequencing Center for Infectious Disease"/>
            <person name="Wu L."/>
            <person name="Ma J."/>
        </authorList>
    </citation>
    <scope>NUCLEOTIDE SEQUENCE [LARGE SCALE GENOMIC DNA]</scope>
    <source>
        <strain evidence="4">CGMCC 4.1469</strain>
    </source>
</reference>
<feature type="compositionally biased region" description="Low complexity" evidence="1">
    <location>
        <begin position="369"/>
        <end position="378"/>
    </location>
</feature>
<sequence>MLSDFLPPYALPIAGGVAAVAAVGLGVRTALARRPAPAVLTTEEHEKKLRQDQARVTQAREAWRRRLVVWTLALSFLLSFVIAIAAAWLSFGNQRQYALGANGNHDTEATVFALLLDAGALAFSLMRLFEAITARSSNLTRAGLATFIAGSTTMNLLHAHHAPGQAPTIGAILYVVIPPLVYAALLEMLLWKTEQLVLGKFRKSTPARGYSLLMWLPWPIGFPIQLWRAWRNDLRETLPNVRAPMSTKPLPSGAEPTAVEQAQAQESTAPDSPSGALDPAPAAPAMAVATPPAHLGAVETAPQVQAQQGAGAERTFGAPLAPAETTRHAEPIEAAQFKGAPEAGGGAEEAGLVVPADLGTQNAPVPDQAAAHATAESAHPIESVAQTVPAQAQPVAQAGYVTVREAEAVPLVVPAEVSLTPAFPASAQPLSAWAPTAPAVPAEASPAPVFPAAVVQAAAQPVQAWAPLATGKEVRSPRVAVRVDMPEGDALSKKDVLRDALLEVIRQGDLRIFSADPKVSNAVAYALNKSLFTDPTLPVKDPLVPVNEATVRRYVKELMPELAAARDVAAEGALGLAQQRTSATERDLTAAEPVEPTEEPVPVETLEAQADASGEPDEAHLGTVVGAPEASAQADGSAQGEPGTVGDDQEEVRRDEQVGAAQFEGEPETDSGALEGEPQQDAAQVQQDAAHTGSAEAQSGGAAQFEGEPETDGGALEGEPQQDAAQFGSPVARAEADGEEEVDLVLSAIGSQKTRSSADEIEYAHSL</sequence>
<dbReference type="EMBL" id="JBHSOD010000044">
    <property type="protein sequence ID" value="MFC5888712.1"/>
    <property type="molecule type" value="Genomic_DNA"/>
</dbReference>
<keyword evidence="4" id="KW-1185">Reference proteome</keyword>
<feature type="compositionally biased region" description="Low complexity" evidence="1">
    <location>
        <begin position="590"/>
        <end position="602"/>
    </location>
</feature>
<dbReference type="Proteomes" id="UP001596067">
    <property type="component" value="Unassembled WGS sequence"/>
</dbReference>
<feature type="region of interest" description="Disordered" evidence="1">
    <location>
        <begin position="577"/>
        <end position="602"/>
    </location>
</feature>
<keyword evidence="2" id="KW-0472">Membrane</keyword>
<feature type="transmembrane region" description="Helical" evidence="2">
    <location>
        <begin position="171"/>
        <end position="191"/>
    </location>
</feature>
<organism evidence="3 4">
    <name type="scientific">Kitasatospora aburaviensis</name>
    <dbReference type="NCBI Taxonomy" id="67265"/>
    <lineage>
        <taxon>Bacteria</taxon>
        <taxon>Bacillati</taxon>
        <taxon>Actinomycetota</taxon>
        <taxon>Actinomycetes</taxon>
        <taxon>Kitasatosporales</taxon>
        <taxon>Streptomycetaceae</taxon>
        <taxon>Kitasatospora</taxon>
    </lineage>
</organism>
<proteinExistence type="predicted"/>
<evidence type="ECO:0000313" key="3">
    <source>
        <dbReference type="EMBL" id="MFC5888712.1"/>
    </source>
</evidence>
<accession>A0ABW1F316</accession>
<evidence type="ECO:0000313" key="4">
    <source>
        <dbReference type="Proteomes" id="UP001596067"/>
    </source>
</evidence>
<feature type="transmembrane region" description="Helical" evidence="2">
    <location>
        <begin position="67"/>
        <end position="89"/>
    </location>
</feature>
<feature type="transmembrane region" description="Helical" evidence="2">
    <location>
        <begin position="109"/>
        <end position="129"/>
    </location>
</feature>
<feature type="compositionally biased region" description="Low complexity" evidence="1">
    <location>
        <begin position="269"/>
        <end position="282"/>
    </location>
</feature>
<keyword evidence="2" id="KW-1133">Transmembrane helix</keyword>
<dbReference type="Pfam" id="PF10935">
    <property type="entry name" value="DUF2637"/>
    <property type="match status" value="1"/>
</dbReference>
<evidence type="ECO:0000256" key="2">
    <source>
        <dbReference type="SAM" id="Phobius"/>
    </source>
</evidence>
<comment type="caution">
    <text evidence="3">The sequence shown here is derived from an EMBL/GenBank/DDBJ whole genome shotgun (WGS) entry which is preliminary data.</text>
</comment>
<gene>
    <name evidence="3" type="ORF">ACFP0N_27470</name>
</gene>
<evidence type="ECO:0000256" key="1">
    <source>
        <dbReference type="SAM" id="MobiDB-lite"/>
    </source>
</evidence>